<gene>
    <name evidence="6" type="ORF">GCM10008171_13130</name>
</gene>
<dbReference type="PROSITE" id="PS50937">
    <property type="entry name" value="HTH_MERR_2"/>
    <property type="match status" value="1"/>
</dbReference>
<keyword evidence="7" id="KW-1185">Reference proteome</keyword>
<evidence type="ECO:0000256" key="4">
    <source>
        <dbReference type="ARBA" id="ARBA00023163"/>
    </source>
</evidence>
<dbReference type="AlphaFoldDB" id="A0A9W6N2K2"/>
<evidence type="ECO:0000256" key="1">
    <source>
        <dbReference type="ARBA" id="ARBA00022491"/>
    </source>
</evidence>
<dbReference type="CDD" id="cd00592">
    <property type="entry name" value="HTH_MerR-like"/>
    <property type="match status" value="1"/>
</dbReference>
<dbReference type="InterPro" id="IPR009061">
    <property type="entry name" value="DNA-bd_dom_put_sf"/>
</dbReference>
<dbReference type="GO" id="GO:0003677">
    <property type="term" value="F:DNA binding"/>
    <property type="evidence" value="ECO:0007669"/>
    <property type="project" value="UniProtKB-KW"/>
</dbReference>
<dbReference type="PRINTS" id="PR00040">
    <property type="entry name" value="HTHMERR"/>
</dbReference>
<reference evidence="6" key="2">
    <citation type="submission" date="2023-01" db="EMBL/GenBank/DDBJ databases">
        <authorList>
            <person name="Sun Q."/>
            <person name="Evtushenko L."/>
        </authorList>
    </citation>
    <scope>NUCLEOTIDE SEQUENCE</scope>
    <source>
        <strain evidence="6">VKM B-2555</strain>
    </source>
</reference>
<evidence type="ECO:0000313" key="6">
    <source>
        <dbReference type="EMBL" id="GLK76059.1"/>
    </source>
</evidence>
<organism evidence="6 7">
    <name type="scientific">Methylopila jiangsuensis</name>
    <dbReference type="NCBI Taxonomy" id="586230"/>
    <lineage>
        <taxon>Bacteria</taxon>
        <taxon>Pseudomonadati</taxon>
        <taxon>Pseudomonadota</taxon>
        <taxon>Alphaproteobacteria</taxon>
        <taxon>Hyphomicrobiales</taxon>
        <taxon>Methylopilaceae</taxon>
        <taxon>Methylopila</taxon>
    </lineage>
</organism>
<evidence type="ECO:0000313" key="7">
    <source>
        <dbReference type="Proteomes" id="UP001143364"/>
    </source>
</evidence>
<dbReference type="PANTHER" id="PTHR30204:SF69">
    <property type="entry name" value="MERR-FAMILY TRANSCRIPTIONAL REGULATOR"/>
    <property type="match status" value="1"/>
</dbReference>
<reference evidence="6" key="1">
    <citation type="journal article" date="2014" name="Int. J. Syst. Evol. Microbiol.">
        <title>Complete genome sequence of Corynebacterium casei LMG S-19264T (=DSM 44701T), isolated from a smear-ripened cheese.</title>
        <authorList>
            <consortium name="US DOE Joint Genome Institute (JGI-PGF)"/>
            <person name="Walter F."/>
            <person name="Albersmeier A."/>
            <person name="Kalinowski J."/>
            <person name="Ruckert C."/>
        </authorList>
    </citation>
    <scope>NUCLEOTIDE SEQUENCE</scope>
    <source>
        <strain evidence="6">VKM B-2555</strain>
    </source>
</reference>
<dbReference type="Pfam" id="PF13411">
    <property type="entry name" value="MerR_1"/>
    <property type="match status" value="1"/>
</dbReference>
<evidence type="ECO:0000256" key="3">
    <source>
        <dbReference type="ARBA" id="ARBA00023125"/>
    </source>
</evidence>
<sequence>MTARAYTIGQVSRLSGVPVRRLRFYADKGLLPRIDRTDAGYRLFDEEDLVRVGLIVALRDAGLGLEAIREVLGRRRSIRDVLSLRLAEIETQIASQSRVASAIRTALRSSEPTSDDLRRIWTMTNLSNAERVEAIRSFLDEVADGADVDPSWKGWMLRMSAPNLPEDPSPDQLDAWIELSALLKTPDFKDRMRRNAQDSVIGLDVELFQQVQASILPKAKSAIESGLEPGSPEGRAVAKEYLEGWARATRREPTPETMAQLRRKLIDHKPAMYRYWSLVATLNGLPGRSTPTPEWLWIDRAAAMVLAEA</sequence>
<dbReference type="Gene3D" id="1.10.1660.10">
    <property type="match status" value="1"/>
</dbReference>
<dbReference type="RefSeq" id="WP_271203982.1">
    <property type="nucleotide sequence ID" value="NZ_BSFK01000005.1"/>
</dbReference>
<evidence type="ECO:0000259" key="5">
    <source>
        <dbReference type="PROSITE" id="PS50937"/>
    </source>
</evidence>
<protein>
    <submittedName>
        <fullName evidence="6">MerR family transcriptional regulator</fullName>
    </submittedName>
</protein>
<evidence type="ECO:0000256" key="2">
    <source>
        <dbReference type="ARBA" id="ARBA00023015"/>
    </source>
</evidence>
<name>A0A9W6N2K2_9HYPH</name>
<accession>A0A9W6N2K2</accession>
<feature type="domain" description="HTH merR-type" evidence="5">
    <location>
        <begin position="5"/>
        <end position="74"/>
    </location>
</feature>
<keyword evidence="4" id="KW-0804">Transcription</keyword>
<keyword evidence="1" id="KW-0678">Repressor</keyword>
<dbReference type="Proteomes" id="UP001143364">
    <property type="component" value="Unassembled WGS sequence"/>
</dbReference>
<comment type="caution">
    <text evidence="6">The sequence shown here is derived from an EMBL/GenBank/DDBJ whole genome shotgun (WGS) entry which is preliminary data.</text>
</comment>
<keyword evidence="3" id="KW-0238">DNA-binding</keyword>
<dbReference type="PANTHER" id="PTHR30204">
    <property type="entry name" value="REDOX-CYCLING DRUG-SENSING TRANSCRIPTIONAL ACTIVATOR SOXR"/>
    <property type="match status" value="1"/>
</dbReference>
<dbReference type="InterPro" id="IPR000551">
    <property type="entry name" value="MerR-type_HTH_dom"/>
</dbReference>
<dbReference type="InterPro" id="IPR047057">
    <property type="entry name" value="MerR_fam"/>
</dbReference>
<dbReference type="EMBL" id="BSFK01000005">
    <property type="protein sequence ID" value="GLK76059.1"/>
    <property type="molecule type" value="Genomic_DNA"/>
</dbReference>
<keyword evidence="2" id="KW-0805">Transcription regulation</keyword>
<dbReference type="GO" id="GO:0003700">
    <property type="term" value="F:DNA-binding transcription factor activity"/>
    <property type="evidence" value="ECO:0007669"/>
    <property type="project" value="InterPro"/>
</dbReference>
<dbReference type="SMART" id="SM00422">
    <property type="entry name" value="HTH_MERR"/>
    <property type="match status" value="1"/>
</dbReference>
<dbReference type="SUPFAM" id="SSF46955">
    <property type="entry name" value="Putative DNA-binding domain"/>
    <property type="match status" value="1"/>
</dbReference>
<proteinExistence type="predicted"/>